<evidence type="ECO:0008006" key="3">
    <source>
        <dbReference type="Google" id="ProtNLM"/>
    </source>
</evidence>
<feature type="transmembrane region" description="Helical" evidence="1">
    <location>
        <begin position="176"/>
        <end position="198"/>
    </location>
</feature>
<protein>
    <recommendedName>
        <fullName evidence="3">GtrA-like protein domain-containing protein</fullName>
    </recommendedName>
</protein>
<evidence type="ECO:0000313" key="2">
    <source>
        <dbReference type="EMBL" id="ANY69909.1"/>
    </source>
</evidence>
<proteinExistence type="predicted"/>
<dbReference type="RefSeq" id="WP_216364886.1">
    <property type="nucleotide sequence ID" value="NZ_CP016808.1"/>
</dbReference>
<accession>A0A1B2DQE0</accession>
<dbReference type="AlphaFoldDB" id="A0A1B2DQE0"/>
<keyword evidence="1" id="KW-0472">Membrane</keyword>
<organism evidence="2">
    <name type="scientific">Paenibacillus sp. BIHB 4019</name>
    <dbReference type="NCBI Taxonomy" id="1870819"/>
    <lineage>
        <taxon>Bacteria</taxon>
        <taxon>Bacillati</taxon>
        <taxon>Bacillota</taxon>
        <taxon>Bacilli</taxon>
        <taxon>Bacillales</taxon>
        <taxon>Paenibacillaceae</taxon>
        <taxon>Paenibacillus</taxon>
    </lineage>
</organism>
<dbReference type="EMBL" id="CP016808">
    <property type="protein sequence ID" value="ANY69909.1"/>
    <property type="molecule type" value="Genomic_DNA"/>
</dbReference>
<gene>
    <name evidence="2" type="ORF">BBD42_27965</name>
</gene>
<name>A0A1B2DQE0_9BACL</name>
<keyword evidence="1" id="KW-0812">Transmembrane</keyword>
<feature type="transmembrane region" description="Helical" evidence="1">
    <location>
        <begin position="131"/>
        <end position="156"/>
    </location>
</feature>
<keyword evidence="1" id="KW-1133">Transmembrane helix</keyword>
<feature type="transmembrane region" description="Helical" evidence="1">
    <location>
        <begin position="32"/>
        <end position="57"/>
    </location>
</feature>
<reference evidence="2" key="1">
    <citation type="submission" date="2016-08" db="EMBL/GenBank/DDBJ databases">
        <title>Complete Genome Seqeunce of Paenibacillus sp. BIHB 4019 from tea rhizoplane.</title>
        <authorList>
            <person name="Thakur R."/>
            <person name="Swarnkar M.K."/>
            <person name="Gulati A."/>
        </authorList>
    </citation>
    <scope>NUCLEOTIDE SEQUENCE [LARGE SCALE GENOMIC DNA]</scope>
    <source>
        <strain evidence="2">BIHB4019</strain>
    </source>
</reference>
<feature type="transmembrane region" description="Helical" evidence="1">
    <location>
        <begin position="99"/>
        <end position="119"/>
    </location>
</feature>
<sequence>MSKAKIDMNNNVSGIGGYWHNYKEKHPNIAQFIVFFLLSTGMTVLQLILMPVFKWIFAQTSLVDTSFRIMQFGHNFDGSAYYLFDYGAGSLASGGGGGLGYFLAVQITIGIAQIINFFAQRNITFKSNSNIWMAAFWYVLAYIIITIGAAAAQGFYKAPVYNLLINTWGMGSFGETAADIITMMINAAISFWVFYPIFKVIFKQEPEK</sequence>
<evidence type="ECO:0000256" key="1">
    <source>
        <dbReference type="SAM" id="Phobius"/>
    </source>
</evidence>